<dbReference type="EMBL" id="LR134266">
    <property type="protein sequence ID" value="VED66500.1"/>
    <property type="molecule type" value="Genomic_DNA"/>
</dbReference>
<dbReference type="AlphaFoldDB" id="A0A447Z2J7"/>
<keyword evidence="1" id="KW-1133">Transmembrane helix</keyword>
<keyword evidence="3" id="KW-1185">Reference proteome</keyword>
<dbReference type="KEGG" id="svf:NCTC3166_00284"/>
<gene>
    <name evidence="2" type="ORF">NCTC3166_00284</name>
</gene>
<evidence type="ECO:0000313" key="2">
    <source>
        <dbReference type="EMBL" id="VED66500.1"/>
    </source>
</evidence>
<proteinExistence type="predicted"/>
<protein>
    <submittedName>
        <fullName evidence="2">Type VII secretion protein EssA</fullName>
    </submittedName>
</protein>
<sequence length="162" mass="18850">MSSKKILSVFHLFIVLTGLVLTHNLVFADDKSSLEIHNDVIYGGDQEQKQYEHYENKTDLFFEKKEEQNKDLKQKESSYLNELTDKVFQDDWGHKKESSSKDILFQSDYSVPEFIPNALEDSSHSWIKIFFGSLFLLGGTLIAFIGWRLGKVFSDFQLKNKE</sequence>
<name>A0A447Z2J7_9STRE</name>
<dbReference type="RefSeq" id="WP_126403706.1">
    <property type="nucleotide sequence ID" value="NZ_LR134266.1"/>
</dbReference>
<evidence type="ECO:0000313" key="3">
    <source>
        <dbReference type="Proteomes" id="UP000270025"/>
    </source>
</evidence>
<reference evidence="2 3" key="1">
    <citation type="submission" date="2018-12" db="EMBL/GenBank/DDBJ databases">
        <authorList>
            <consortium name="Pathogen Informatics"/>
        </authorList>
    </citation>
    <scope>NUCLEOTIDE SEQUENCE [LARGE SCALE GENOMIC DNA]</scope>
    <source>
        <strain evidence="2 3">NCTC3166</strain>
    </source>
</reference>
<keyword evidence="1" id="KW-0472">Membrane</keyword>
<keyword evidence="1" id="KW-0812">Transmembrane</keyword>
<feature type="transmembrane region" description="Helical" evidence="1">
    <location>
        <begin position="126"/>
        <end position="149"/>
    </location>
</feature>
<dbReference type="Proteomes" id="UP000270025">
    <property type="component" value="Chromosome"/>
</dbReference>
<evidence type="ECO:0000256" key="1">
    <source>
        <dbReference type="SAM" id="Phobius"/>
    </source>
</evidence>
<organism evidence="2 3">
    <name type="scientific">Streptococcus viridans</name>
    <dbReference type="NCBI Taxonomy" id="78535"/>
    <lineage>
        <taxon>Bacteria</taxon>
        <taxon>Bacillati</taxon>
        <taxon>Bacillota</taxon>
        <taxon>Bacilli</taxon>
        <taxon>Lactobacillales</taxon>
        <taxon>Streptococcaceae</taxon>
        <taxon>Streptococcus</taxon>
    </lineage>
</organism>
<accession>A0A447Z2J7</accession>